<accession>A0A2W5VHL9</accession>
<keyword evidence="1" id="KW-1133">Transmembrane helix</keyword>
<feature type="transmembrane region" description="Helical" evidence="1">
    <location>
        <begin position="44"/>
        <end position="64"/>
    </location>
</feature>
<keyword evidence="1" id="KW-0812">Transmembrane</keyword>
<name>A0A2W5VHL9_9CAUL</name>
<evidence type="ECO:0000313" key="3">
    <source>
        <dbReference type="Proteomes" id="UP000249393"/>
    </source>
</evidence>
<feature type="transmembrane region" description="Helical" evidence="1">
    <location>
        <begin position="71"/>
        <end position="90"/>
    </location>
</feature>
<organism evidence="2 3">
    <name type="scientific">Caulobacter segnis</name>
    <dbReference type="NCBI Taxonomy" id="88688"/>
    <lineage>
        <taxon>Bacteria</taxon>
        <taxon>Pseudomonadati</taxon>
        <taxon>Pseudomonadota</taxon>
        <taxon>Alphaproteobacteria</taxon>
        <taxon>Caulobacterales</taxon>
        <taxon>Caulobacteraceae</taxon>
        <taxon>Caulobacter</taxon>
    </lineage>
</organism>
<dbReference type="EMBL" id="QFQZ01000022">
    <property type="protein sequence ID" value="PZR34825.1"/>
    <property type="molecule type" value="Genomic_DNA"/>
</dbReference>
<reference evidence="2 3" key="1">
    <citation type="submission" date="2017-08" db="EMBL/GenBank/DDBJ databases">
        <title>Infants hospitalized years apart are colonized by the same room-sourced microbial strains.</title>
        <authorList>
            <person name="Brooks B."/>
            <person name="Olm M.R."/>
            <person name="Firek B.A."/>
            <person name="Baker R."/>
            <person name="Thomas B.C."/>
            <person name="Morowitz M.J."/>
            <person name="Banfield J.F."/>
        </authorList>
    </citation>
    <scope>NUCLEOTIDE SEQUENCE [LARGE SCALE GENOMIC DNA]</scope>
    <source>
        <strain evidence="2">S2_003_000_R2_4</strain>
    </source>
</reference>
<gene>
    <name evidence="2" type="ORF">DI526_09220</name>
</gene>
<dbReference type="Proteomes" id="UP000249393">
    <property type="component" value="Unassembled WGS sequence"/>
</dbReference>
<feature type="transmembrane region" description="Helical" evidence="1">
    <location>
        <begin position="110"/>
        <end position="128"/>
    </location>
</feature>
<dbReference type="RefSeq" id="WP_304276851.1">
    <property type="nucleotide sequence ID" value="NZ_QFQZ01000022.1"/>
</dbReference>
<protein>
    <submittedName>
        <fullName evidence="2">DUF2177 domain-containing protein</fullName>
    </submittedName>
</protein>
<comment type="caution">
    <text evidence="2">The sequence shown here is derived from an EMBL/GenBank/DDBJ whole genome shotgun (WGS) entry which is preliminary data.</text>
</comment>
<evidence type="ECO:0000313" key="2">
    <source>
        <dbReference type="EMBL" id="PZR34825.1"/>
    </source>
</evidence>
<dbReference type="Pfam" id="PF09945">
    <property type="entry name" value="DUF2177"/>
    <property type="match status" value="1"/>
</dbReference>
<dbReference type="AlphaFoldDB" id="A0A2W5VHL9"/>
<evidence type="ECO:0000256" key="1">
    <source>
        <dbReference type="SAM" id="Phobius"/>
    </source>
</evidence>
<proteinExistence type="predicted"/>
<dbReference type="InterPro" id="IPR018687">
    <property type="entry name" value="DUF2177_membr"/>
</dbReference>
<keyword evidence="1" id="KW-0472">Membrane</keyword>
<sequence>MKVIAAYFAALSAFLALDFVWLGTMIDRLYRPALGDLLSPRPNVAAGVVFYVAYVAGMIFLAVAPAVREGGASRAVINGLVFGAVAYATYDLTNQATLRAWSTRLTVIDITWGAVASAVACLAGYAAWKALAK</sequence>